<dbReference type="GO" id="GO:0042709">
    <property type="term" value="C:succinate-CoA ligase complex"/>
    <property type="evidence" value="ECO:0007669"/>
    <property type="project" value="TreeGrafter"/>
</dbReference>
<comment type="catalytic activity">
    <reaction evidence="17">
        <text>D-fructose + ATP = D-fructose 6-phosphate + ADP + H(+)</text>
        <dbReference type="Rhea" id="RHEA:16125"/>
        <dbReference type="ChEBI" id="CHEBI:15378"/>
        <dbReference type="ChEBI" id="CHEBI:30616"/>
        <dbReference type="ChEBI" id="CHEBI:37721"/>
        <dbReference type="ChEBI" id="CHEBI:61527"/>
        <dbReference type="ChEBI" id="CHEBI:456216"/>
        <dbReference type="EC" id="2.7.1.1"/>
    </reaction>
    <physiologicalReaction direction="left-to-right" evidence="17">
        <dbReference type="Rhea" id="RHEA:16126"/>
    </physiologicalReaction>
</comment>
<dbReference type="GO" id="GO:0000287">
    <property type="term" value="F:magnesium ion binding"/>
    <property type="evidence" value="ECO:0007669"/>
    <property type="project" value="UniProtKB-UniRule"/>
</dbReference>
<gene>
    <name evidence="24" type="ORF">CYNAS_LOCUS13215</name>
</gene>
<evidence type="ECO:0000256" key="19">
    <source>
        <dbReference type="HAMAP-Rule" id="MF_03221"/>
    </source>
</evidence>
<dbReference type="PROSITE" id="PS51748">
    <property type="entry name" value="HEXOKINASE_2"/>
    <property type="match status" value="1"/>
</dbReference>
<dbReference type="InterPro" id="IPR016102">
    <property type="entry name" value="Succinyl-CoA_synth-like"/>
</dbReference>
<dbReference type="Pfam" id="PF00549">
    <property type="entry name" value="Ligase_CoA"/>
    <property type="match status" value="1"/>
</dbReference>
<dbReference type="InterPro" id="IPR013815">
    <property type="entry name" value="ATP_grasp_subdomain_1"/>
</dbReference>
<evidence type="ECO:0000256" key="6">
    <source>
        <dbReference type="ARBA" id="ARBA00022598"/>
    </source>
</evidence>
<comment type="catalytic activity">
    <reaction evidence="18">
        <text>D-glucose + ATP = D-glucose 6-phosphate + ADP + H(+)</text>
        <dbReference type="Rhea" id="RHEA:17825"/>
        <dbReference type="ChEBI" id="CHEBI:4167"/>
        <dbReference type="ChEBI" id="CHEBI:15378"/>
        <dbReference type="ChEBI" id="CHEBI:30616"/>
        <dbReference type="ChEBI" id="CHEBI:61548"/>
        <dbReference type="ChEBI" id="CHEBI:456216"/>
        <dbReference type="EC" id="2.7.1.1"/>
    </reaction>
    <physiologicalReaction direction="left-to-right" evidence="18">
        <dbReference type="Rhea" id="RHEA:17826"/>
    </physiologicalReaction>
</comment>
<evidence type="ECO:0000256" key="15">
    <source>
        <dbReference type="ARBA" id="ARBA00023152"/>
    </source>
</evidence>
<evidence type="ECO:0000256" key="8">
    <source>
        <dbReference type="ARBA" id="ARBA00022723"/>
    </source>
</evidence>
<dbReference type="NCBIfam" id="TIGR01016">
    <property type="entry name" value="sucCoAbeta"/>
    <property type="match status" value="1"/>
</dbReference>
<evidence type="ECO:0000256" key="16">
    <source>
        <dbReference type="ARBA" id="ARBA00044613"/>
    </source>
</evidence>
<dbReference type="PANTHER" id="PTHR11815:SF10">
    <property type="entry name" value="SUCCINATE--COA LIGASE [GDP-FORMING] SUBUNIT BETA, MITOCHONDRIAL"/>
    <property type="match status" value="1"/>
</dbReference>
<dbReference type="InterPro" id="IPR001312">
    <property type="entry name" value="Hexokinase"/>
</dbReference>
<evidence type="ECO:0000256" key="7">
    <source>
        <dbReference type="ARBA" id="ARBA00022679"/>
    </source>
</evidence>
<keyword evidence="25" id="KW-1185">Reference proteome</keyword>
<dbReference type="InterPro" id="IPR005811">
    <property type="entry name" value="SUCC_ACL_C"/>
</dbReference>
<feature type="domain" description="Hexokinase C-terminal" evidence="22">
    <location>
        <begin position="212"/>
        <end position="447"/>
    </location>
</feature>
<dbReference type="Pfam" id="PF08442">
    <property type="entry name" value="ATP-grasp_2"/>
    <property type="match status" value="1"/>
</dbReference>
<evidence type="ECO:0000313" key="24">
    <source>
        <dbReference type="EMBL" id="CAJ0601232.1"/>
    </source>
</evidence>
<dbReference type="GO" id="GO:0006099">
    <property type="term" value="P:tricarboxylic acid cycle"/>
    <property type="evidence" value="ECO:0007669"/>
    <property type="project" value="UniProtKB-UniRule"/>
</dbReference>
<dbReference type="Gene3D" id="3.40.367.20">
    <property type="match status" value="1"/>
</dbReference>
<evidence type="ECO:0000256" key="11">
    <source>
        <dbReference type="ARBA" id="ARBA00022840"/>
    </source>
</evidence>
<feature type="domain" description="ATP-grasp fold succinyl-CoA synthetase-type" evidence="23">
    <location>
        <begin position="563"/>
        <end position="778"/>
    </location>
</feature>
<keyword evidence="5 19" id="KW-0816">Tricarboxylic acid cycle</keyword>
<dbReference type="GO" id="GO:0006096">
    <property type="term" value="P:glycolytic process"/>
    <property type="evidence" value="ECO:0007669"/>
    <property type="project" value="UniProtKB-KW"/>
</dbReference>
<dbReference type="PANTHER" id="PTHR11815">
    <property type="entry name" value="SUCCINYL-COA SYNTHETASE BETA CHAIN"/>
    <property type="match status" value="1"/>
</dbReference>
<comment type="pathway">
    <text evidence="1">Carbohydrate degradation; glycolysis; D-glyceraldehyde 3-phosphate and glycerone phosphate from D-glucose: step 1/4.</text>
</comment>
<dbReference type="EC" id="6.2.1.4" evidence="19"/>
<comment type="pathway">
    <text evidence="2">Carbohydrate metabolism; hexose metabolism.</text>
</comment>
<keyword evidence="15" id="KW-0324">Glycolysis</keyword>
<dbReference type="GO" id="GO:0005739">
    <property type="term" value="C:mitochondrion"/>
    <property type="evidence" value="ECO:0007669"/>
    <property type="project" value="UniProtKB-SubCell"/>
</dbReference>
<evidence type="ECO:0000313" key="25">
    <source>
        <dbReference type="Proteomes" id="UP001176961"/>
    </source>
</evidence>
<evidence type="ECO:0000256" key="14">
    <source>
        <dbReference type="ARBA" id="ARBA00023134"/>
    </source>
</evidence>
<evidence type="ECO:0000259" key="22">
    <source>
        <dbReference type="Pfam" id="PF03727"/>
    </source>
</evidence>
<dbReference type="InterPro" id="IPR043129">
    <property type="entry name" value="ATPase_NBD"/>
</dbReference>
<protein>
    <recommendedName>
        <fullName evidence="19">Succinate--CoA ligase [GDP-forming] subunit beta, mitochondrial</fullName>
        <ecNumber evidence="19">6.2.1.4</ecNumber>
    </recommendedName>
    <alternativeName>
        <fullName evidence="19">GTP-specific succinyl-CoA synthetase subunit beta</fullName>
        <shortName evidence="19">G-SCS</shortName>
        <shortName evidence="19">GTPSCS</shortName>
    </alternativeName>
    <alternativeName>
        <fullName evidence="19">Succinyl-CoA synthetase beta-G chain</fullName>
        <shortName evidence="19">SCS-betaG</shortName>
    </alternativeName>
</protein>
<dbReference type="GO" id="GO:0005524">
    <property type="term" value="F:ATP binding"/>
    <property type="evidence" value="ECO:0007669"/>
    <property type="project" value="UniProtKB-KW"/>
</dbReference>
<evidence type="ECO:0000256" key="3">
    <source>
        <dbReference type="ARBA" id="ARBA00005064"/>
    </source>
</evidence>
<dbReference type="GO" id="GO:0001678">
    <property type="term" value="P:intracellular glucose homeostasis"/>
    <property type="evidence" value="ECO:0007669"/>
    <property type="project" value="InterPro"/>
</dbReference>
<keyword evidence="9 19" id="KW-0547">Nucleotide-binding</keyword>
<comment type="cofactor">
    <cofactor evidence="19">
        <name>Mg(2+)</name>
        <dbReference type="ChEBI" id="CHEBI:18420"/>
    </cofactor>
    <text evidence="19">Binds 1 Mg(2+) ion per subunit.</text>
</comment>
<dbReference type="GO" id="GO:0005536">
    <property type="term" value="F:D-glucose binding"/>
    <property type="evidence" value="ECO:0007669"/>
    <property type="project" value="InterPro"/>
</dbReference>
<dbReference type="InterPro" id="IPR013650">
    <property type="entry name" value="ATP-grasp_succ-CoA_synth-type"/>
</dbReference>
<keyword evidence="13 19" id="KW-0496">Mitochondrion</keyword>
<comment type="function">
    <text evidence="19">GTP-specific succinyl-CoA synthetase functions in the citric acid cycle (TCA), coupling the hydrolysis of succinyl-CoA to the synthesis of GTP and thus represents the only step of substrate-level phosphorylation in the TCA. The beta subunit provides nucleotide specificity of the enzyme and binds the substrate succinate, while the binding sites for coenzyme A and phosphate are found in the alpha subunit.</text>
</comment>
<keyword evidence="6 19" id="KW-0436">Ligase</keyword>
<evidence type="ECO:0000259" key="23">
    <source>
        <dbReference type="Pfam" id="PF08442"/>
    </source>
</evidence>
<keyword evidence="8 19" id="KW-0479">Metal-binding</keyword>
<feature type="binding site" evidence="19">
    <location>
        <begin position="896"/>
        <end position="898"/>
    </location>
    <ligand>
        <name>substrate</name>
        <note>ligand shared with subunit alpha</note>
    </ligand>
</feature>
<evidence type="ECO:0000256" key="12">
    <source>
        <dbReference type="ARBA" id="ARBA00022842"/>
    </source>
</evidence>
<accession>A0AA36GZN9</accession>
<dbReference type="Gene3D" id="3.40.50.261">
    <property type="entry name" value="Succinyl-CoA synthetase domains"/>
    <property type="match status" value="1"/>
</dbReference>
<comment type="similarity">
    <text evidence="19">Belongs to the succinate/malate CoA ligase beta subunit family. GTP-specific subunit beta subfamily.</text>
</comment>
<dbReference type="GO" id="GO:0005525">
    <property type="term" value="F:GTP binding"/>
    <property type="evidence" value="ECO:0007669"/>
    <property type="project" value="UniProtKB-UniRule"/>
</dbReference>
<reference evidence="24" key="1">
    <citation type="submission" date="2023-07" db="EMBL/GenBank/DDBJ databases">
        <authorList>
            <consortium name="CYATHOMIX"/>
        </authorList>
    </citation>
    <scope>NUCLEOTIDE SEQUENCE</scope>
    <source>
        <strain evidence="24">N/A</strain>
    </source>
</reference>
<feature type="binding site" evidence="19">
    <location>
        <position position="677"/>
    </location>
    <ligand>
        <name>GTP</name>
        <dbReference type="ChEBI" id="CHEBI:37565"/>
    </ligand>
</feature>
<feature type="domain" description="ATP-citrate synthase/succinyl-CoA ligase C-terminal" evidence="21">
    <location>
        <begin position="837"/>
        <end position="957"/>
    </location>
</feature>
<dbReference type="NCBIfam" id="NF001913">
    <property type="entry name" value="PRK00696.1"/>
    <property type="match status" value="1"/>
</dbReference>
<dbReference type="FunFam" id="3.30.420.40:FF:000209">
    <property type="entry name" value="Phosphotransferase"/>
    <property type="match status" value="1"/>
</dbReference>
<dbReference type="SUPFAM" id="SSF53067">
    <property type="entry name" value="Actin-like ATPase domain"/>
    <property type="match status" value="2"/>
</dbReference>
<dbReference type="GO" id="GO:0006104">
    <property type="term" value="P:succinyl-CoA metabolic process"/>
    <property type="evidence" value="ECO:0007669"/>
    <property type="project" value="InterPro"/>
</dbReference>
<dbReference type="FunFam" id="3.40.367.20:FF:000005">
    <property type="entry name" value="Phosphotransferase"/>
    <property type="match status" value="1"/>
</dbReference>
<dbReference type="GO" id="GO:0004776">
    <property type="term" value="F:succinate-CoA ligase (GDP-forming) activity"/>
    <property type="evidence" value="ECO:0007669"/>
    <property type="project" value="UniProtKB-EC"/>
</dbReference>
<evidence type="ECO:0000256" key="1">
    <source>
        <dbReference type="ARBA" id="ARBA00004888"/>
    </source>
</evidence>
<keyword evidence="14 19" id="KW-0342">GTP-binding</keyword>
<dbReference type="Pfam" id="PF00349">
    <property type="entry name" value="Hexokinase_1"/>
    <property type="match status" value="1"/>
</dbReference>
<evidence type="ECO:0000256" key="5">
    <source>
        <dbReference type="ARBA" id="ARBA00022532"/>
    </source>
</evidence>
<dbReference type="Pfam" id="PF03727">
    <property type="entry name" value="Hexokinase_2"/>
    <property type="match status" value="1"/>
</dbReference>
<evidence type="ECO:0000256" key="18">
    <source>
        <dbReference type="ARBA" id="ARBA00048160"/>
    </source>
</evidence>
<feature type="binding site" evidence="19">
    <location>
        <position position="774"/>
    </location>
    <ligand>
        <name>Mg(2+)</name>
        <dbReference type="ChEBI" id="CHEBI:18420"/>
    </ligand>
</feature>
<comment type="subcellular location">
    <subcellularLocation>
        <location evidence="19">Mitochondrion</location>
    </subcellularLocation>
</comment>
<feature type="site" description="Important for substrate specificity" evidence="19">
    <location>
        <position position="608"/>
    </location>
</feature>
<evidence type="ECO:0000259" key="20">
    <source>
        <dbReference type="Pfam" id="PF00349"/>
    </source>
</evidence>
<dbReference type="EMBL" id="CATQJL010000305">
    <property type="protein sequence ID" value="CAJ0601232.1"/>
    <property type="molecule type" value="Genomic_DNA"/>
</dbReference>
<keyword evidence="7" id="KW-0808">Transferase</keyword>
<comment type="catalytic activity">
    <reaction evidence="19">
        <text>GTP + succinate + CoA = succinyl-CoA + GDP + phosphate</text>
        <dbReference type="Rhea" id="RHEA:22120"/>
        <dbReference type="ChEBI" id="CHEBI:30031"/>
        <dbReference type="ChEBI" id="CHEBI:37565"/>
        <dbReference type="ChEBI" id="CHEBI:43474"/>
        <dbReference type="ChEBI" id="CHEBI:57287"/>
        <dbReference type="ChEBI" id="CHEBI:57292"/>
        <dbReference type="ChEBI" id="CHEBI:58189"/>
        <dbReference type="EC" id="6.2.1.4"/>
    </reaction>
</comment>
<evidence type="ECO:0000256" key="13">
    <source>
        <dbReference type="ARBA" id="ARBA00023128"/>
    </source>
</evidence>
<dbReference type="Gene3D" id="3.30.1490.20">
    <property type="entry name" value="ATP-grasp fold, A domain"/>
    <property type="match status" value="1"/>
</dbReference>
<dbReference type="FunFam" id="3.40.50.261:FF:000001">
    <property type="entry name" value="Succinate--CoA ligase [ADP-forming] subunit beta"/>
    <property type="match status" value="1"/>
</dbReference>
<keyword evidence="12 19" id="KW-0460">Magnesium</keyword>
<keyword evidence="10" id="KW-0418">Kinase</keyword>
<feature type="binding site" evidence="19">
    <location>
        <position position="788"/>
    </location>
    <ligand>
        <name>Mg(2+)</name>
        <dbReference type="ChEBI" id="CHEBI:18420"/>
    </ligand>
</feature>
<evidence type="ECO:0000259" key="21">
    <source>
        <dbReference type="Pfam" id="PF00549"/>
    </source>
</evidence>
<dbReference type="HAMAP" id="MF_00558">
    <property type="entry name" value="Succ_CoA_beta"/>
    <property type="match status" value="1"/>
</dbReference>
<comment type="similarity">
    <text evidence="4">Belongs to the hexokinase family.</text>
</comment>
<evidence type="ECO:0000256" key="10">
    <source>
        <dbReference type="ARBA" id="ARBA00022777"/>
    </source>
</evidence>
<evidence type="ECO:0000256" key="17">
    <source>
        <dbReference type="ARBA" id="ARBA00047905"/>
    </source>
</evidence>
<comment type="pathway">
    <text evidence="3 19">Carbohydrate metabolism; tricarboxylic acid cycle; succinate from succinyl-CoA (ligase route): step 1/1.</text>
</comment>
<feature type="binding site" evidence="19">
    <location>
        <position position="581"/>
    </location>
    <ligand>
        <name>GTP</name>
        <dbReference type="ChEBI" id="CHEBI:37565"/>
    </ligand>
</feature>
<dbReference type="Proteomes" id="UP001176961">
    <property type="component" value="Unassembled WGS sequence"/>
</dbReference>
<name>A0AA36GZN9_CYLNA</name>
<dbReference type="GO" id="GO:0004396">
    <property type="term" value="F:hexokinase activity"/>
    <property type="evidence" value="ECO:0007669"/>
    <property type="project" value="UniProtKB-EC"/>
</dbReference>
<feature type="binding site" evidence="19">
    <location>
        <position position="839"/>
    </location>
    <ligand>
        <name>substrate</name>
        <note>ligand shared with subunit alpha</note>
    </ligand>
</feature>
<dbReference type="AlphaFoldDB" id="A0AA36GZN9"/>
<dbReference type="InterPro" id="IPR005809">
    <property type="entry name" value="Succ_CoA_ligase-like_bsu"/>
</dbReference>
<dbReference type="InterPro" id="IPR022673">
    <property type="entry name" value="Hexokinase_C"/>
</dbReference>
<dbReference type="InterPro" id="IPR022672">
    <property type="entry name" value="Hexokinase_N"/>
</dbReference>
<keyword evidence="11" id="KW-0067">ATP-binding</keyword>
<dbReference type="InterPro" id="IPR017866">
    <property type="entry name" value="Succ-CoA_synthase_bsu_CS"/>
</dbReference>
<dbReference type="GO" id="GO:0004775">
    <property type="term" value="F:succinate-CoA ligase (ADP-forming) activity"/>
    <property type="evidence" value="ECO:0007669"/>
    <property type="project" value="UniProtKB-UniRule"/>
</dbReference>
<dbReference type="Gene3D" id="3.30.420.40">
    <property type="match status" value="1"/>
</dbReference>
<comment type="subunit">
    <text evidence="19">Heterodimer of an alpha and a beta subunit. The beta subunit determines specificity for GTP.</text>
</comment>
<dbReference type="PROSITE" id="PS01217">
    <property type="entry name" value="SUCCINYL_COA_LIG_3"/>
    <property type="match status" value="1"/>
</dbReference>
<feature type="domain" description="Hexokinase N-terminal" evidence="20">
    <location>
        <begin position="9"/>
        <end position="202"/>
    </location>
</feature>
<evidence type="ECO:0000256" key="2">
    <source>
        <dbReference type="ARBA" id="ARBA00005028"/>
    </source>
</evidence>
<dbReference type="SUPFAM" id="SSF56059">
    <property type="entry name" value="Glutathione synthetase ATP-binding domain-like"/>
    <property type="match status" value="1"/>
</dbReference>
<feature type="binding site" evidence="19">
    <location>
        <begin position="619"/>
        <end position="621"/>
    </location>
    <ligand>
        <name>GTP</name>
        <dbReference type="ChEBI" id="CHEBI:37565"/>
    </ligand>
</feature>
<organism evidence="24 25">
    <name type="scientific">Cylicocyclus nassatus</name>
    <name type="common">Nematode worm</name>
    <dbReference type="NCBI Taxonomy" id="53992"/>
    <lineage>
        <taxon>Eukaryota</taxon>
        <taxon>Metazoa</taxon>
        <taxon>Ecdysozoa</taxon>
        <taxon>Nematoda</taxon>
        <taxon>Chromadorea</taxon>
        <taxon>Rhabditida</taxon>
        <taxon>Rhabditina</taxon>
        <taxon>Rhabditomorpha</taxon>
        <taxon>Strongyloidea</taxon>
        <taxon>Strongylidae</taxon>
        <taxon>Cylicocyclus</taxon>
    </lineage>
</organism>
<comment type="caution">
    <text evidence="24">The sequence shown here is derived from an EMBL/GenBank/DDBJ whole genome shotgun (WGS) entry which is preliminary data.</text>
</comment>
<dbReference type="SUPFAM" id="SSF52210">
    <property type="entry name" value="Succinyl-CoA synthetase domains"/>
    <property type="match status" value="1"/>
</dbReference>
<proteinExistence type="inferred from homology"/>
<evidence type="ECO:0000256" key="4">
    <source>
        <dbReference type="ARBA" id="ARBA00009225"/>
    </source>
</evidence>
<dbReference type="FunFam" id="3.30.470.20:FF:000002">
    <property type="entry name" value="Succinate--CoA ligase [ADP-forming] subunit beta"/>
    <property type="match status" value="1"/>
</dbReference>
<dbReference type="HAMAP" id="MF_03221">
    <property type="entry name" value="Succ_CoA_betaG_euk"/>
    <property type="match status" value="1"/>
</dbReference>
<comment type="caution">
    <text evidence="19">Lacks conserved residue(s) required for the propagation of feature annotation.</text>
</comment>
<sequence length="961" mass="106064">MGMRLDRSEVQEILQKFVISEDDLHIISEKIELEMEAGLSSVDGSSIAMLPSYVPALPDGSEEGKYVAIDLSGKNLRIMLLTLNGKGREPTAVNNNYIVPNHVMKGTGDQLFTFIVNCLQRFLQEFGLVEANLPIGFVFSYPCELLSIRSARLLWWTKGFDIKDCLRKDVVQLLEEALEMNMSTKAQIKAVMNDTVGQLAAAGHKYGPECTIGVVIGYGCNSSYLEKTSRITKFDAEGVGYKHPNMVVVTEWEEFGSKGELDSILTQFDKEIDAASVHQGKQIIDKLTGALYLGELVRRVLSQLVLDRVLFDGQPCEKLDEADAFPTKYISEILAEEDGSYKACRRICDELDVPMHGSSDYHIIRDVCFAVSDRSAAIVAAAISALLRHLEVSRVKIGVGGALIQFHPIYHKLLHDKLVDLAPLCTEWELVPADEGSARGAALIAAVAEKMKLYTFAKTICLASIYRVGDIAIVARFVLSSFTVFGSFSSAASAFKRIRAMPHFARTSLDSWLFVWYIVARSNFSQQSNSQARQEDCSVMFRRATNLLARSSVGKVAQQRFLNLHEYQSKELLHKHGCTVQNFIVASDVEEAREKLKRFEMLFEGDIEYVVKAQILAGGRGKGHFIGGDDKIRGVFITLDRDECLKSIPRMLGKRLVTKQTTKNGVEVKKVMVAEGVPIKRETYVAVLMDRDSNGPVIVASPAGGVDIETVAHETPHLIFKEPIDIEVGITDEQAMKIAKNLQFSGEMAEKAAKEIKLLYKAFISSDATQVEINPFVETTDGRVFCMDAKMNFDDSAAFRQKEIFAMEDQSEQDVREVEAQKHNLNYVGMDGNIACLVNGAGLAMATMDIIKLKGGEPANFLDVGGTVTEEQVYQAFRIITEDAKVKCILVNIFGGIVNCATIAKGVIKACEKIKLKVPLVVRLQGTNVDEARRILKESGLPIISAGDLNDAAEKAVAALK</sequence>
<comment type="catalytic activity">
    <reaction evidence="16">
        <text>a D-hexose + ATP = a D-hexose 6-phosphate + ADP + H(+)</text>
        <dbReference type="Rhea" id="RHEA:22740"/>
        <dbReference type="ChEBI" id="CHEBI:4194"/>
        <dbReference type="ChEBI" id="CHEBI:15378"/>
        <dbReference type="ChEBI" id="CHEBI:30616"/>
        <dbReference type="ChEBI" id="CHEBI:229467"/>
        <dbReference type="ChEBI" id="CHEBI:456216"/>
        <dbReference type="EC" id="2.7.1.1"/>
    </reaction>
    <physiologicalReaction direction="left-to-right" evidence="16">
        <dbReference type="Rhea" id="RHEA:22741"/>
    </physiologicalReaction>
</comment>
<evidence type="ECO:0000256" key="9">
    <source>
        <dbReference type="ARBA" id="ARBA00022741"/>
    </source>
</evidence>
<dbReference type="Gene3D" id="3.30.470.20">
    <property type="entry name" value="ATP-grasp fold, B domain"/>
    <property type="match status" value="1"/>
</dbReference>
<dbReference type="PRINTS" id="PR00475">
    <property type="entry name" value="HEXOKINASE"/>
</dbReference>
<dbReference type="InterPro" id="IPR034722">
    <property type="entry name" value="Succ_CoA_betaG_euk"/>
</dbReference>